<feature type="transmembrane region" description="Helical" evidence="5">
    <location>
        <begin position="369"/>
        <end position="398"/>
    </location>
</feature>
<comment type="subcellular location">
    <subcellularLocation>
        <location evidence="5">Endoplasmic reticulum membrane</location>
        <topology evidence="5">Multi-pass membrane protein</topology>
    </subcellularLocation>
    <subcellularLocation>
        <location evidence="1">Membrane</location>
        <topology evidence="1">Multi-pass membrane protein</topology>
    </subcellularLocation>
</comment>
<keyword evidence="5" id="KW-0337">GPI-anchor biosynthesis</keyword>
<evidence type="ECO:0000256" key="4">
    <source>
        <dbReference type="ARBA" id="ARBA00023136"/>
    </source>
</evidence>
<proteinExistence type="inferred from homology"/>
<dbReference type="EC" id="2.3.-.-" evidence="5"/>
<dbReference type="GO" id="GO:0032216">
    <property type="term" value="F:glucosaminyl-phosphatidylinositol O-acyltransferase activity"/>
    <property type="evidence" value="ECO:0007669"/>
    <property type="project" value="TreeGrafter"/>
</dbReference>
<feature type="transmembrane region" description="Helical" evidence="5">
    <location>
        <begin position="335"/>
        <end position="357"/>
    </location>
</feature>
<evidence type="ECO:0000313" key="6">
    <source>
        <dbReference type="EMBL" id="GIY13326.1"/>
    </source>
</evidence>
<dbReference type="AlphaFoldDB" id="A0AAV4QYC8"/>
<feature type="transmembrane region" description="Helical" evidence="5">
    <location>
        <begin position="94"/>
        <end position="113"/>
    </location>
</feature>
<gene>
    <name evidence="6" type="primary">GWT1</name>
    <name evidence="6" type="ORF">CDAR_67121</name>
</gene>
<dbReference type="EMBL" id="BPLQ01005209">
    <property type="protein sequence ID" value="GIY13326.1"/>
    <property type="molecule type" value="Genomic_DNA"/>
</dbReference>
<organism evidence="6 7">
    <name type="scientific">Caerostris darwini</name>
    <dbReference type="NCBI Taxonomy" id="1538125"/>
    <lineage>
        <taxon>Eukaryota</taxon>
        <taxon>Metazoa</taxon>
        <taxon>Ecdysozoa</taxon>
        <taxon>Arthropoda</taxon>
        <taxon>Chelicerata</taxon>
        <taxon>Arachnida</taxon>
        <taxon>Araneae</taxon>
        <taxon>Araneomorphae</taxon>
        <taxon>Entelegynae</taxon>
        <taxon>Araneoidea</taxon>
        <taxon>Araneidae</taxon>
        <taxon>Caerostris</taxon>
    </lineage>
</organism>
<feature type="transmembrane region" description="Helical" evidence="5">
    <location>
        <begin position="267"/>
        <end position="290"/>
    </location>
</feature>
<evidence type="ECO:0000256" key="1">
    <source>
        <dbReference type="ARBA" id="ARBA00004141"/>
    </source>
</evidence>
<keyword evidence="3 5" id="KW-1133">Transmembrane helix</keyword>
<feature type="transmembrane region" description="Helical" evidence="5">
    <location>
        <begin position="418"/>
        <end position="434"/>
    </location>
</feature>
<keyword evidence="2 5" id="KW-0812">Transmembrane</keyword>
<keyword evidence="5" id="KW-0012">Acyltransferase</keyword>
<keyword evidence="5" id="KW-0808">Transferase</keyword>
<feature type="transmembrane region" description="Helical" evidence="5">
    <location>
        <begin position="446"/>
        <end position="467"/>
    </location>
</feature>
<feature type="transmembrane region" description="Helical" evidence="5">
    <location>
        <begin position="71"/>
        <end position="88"/>
    </location>
</feature>
<keyword evidence="5" id="KW-0256">Endoplasmic reticulum</keyword>
<protein>
    <recommendedName>
        <fullName evidence="5">Phosphatidylinositol-glycan biosynthesis class W protein</fullName>
        <ecNumber evidence="5">2.3.-.-</ecNumber>
    </recommendedName>
</protein>
<comment type="similarity">
    <text evidence="5">Belongs to the PIGW family.</text>
</comment>
<feature type="transmembrane region" description="Helical" evidence="5">
    <location>
        <begin position="241"/>
        <end position="260"/>
    </location>
</feature>
<dbReference type="GO" id="GO:0072659">
    <property type="term" value="P:protein localization to plasma membrane"/>
    <property type="evidence" value="ECO:0007669"/>
    <property type="project" value="TreeGrafter"/>
</dbReference>
<name>A0AAV4QYC8_9ARAC</name>
<feature type="transmembrane region" description="Helical" evidence="5">
    <location>
        <begin position="142"/>
        <end position="162"/>
    </location>
</feature>
<evidence type="ECO:0000313" key="7">
    <source>
        <dbReference type="Proteomes" id="UP001054837"/>
    </source>
</evidence>
<dbReference type="PIRSF" id="PIRSF017321">
    <property type="entry name" value="GWT1"/>
    <property type="match status" value="1"/>
</dbReference>
<evidence type="ECO:0000256" key="2">
    <source>
        <dbReference type="ARBA" id="ARBA00022692"/>
    </source>
</evidence>
<sequence length="474" mass="53654">MQKTKLKKMEFNKFKEMGYNFKSPAEAQSVLGLEGTTPGEVYSATFFVPLCSLLIWLLAGLAHNFNKSIQYFELFALNIILLLGLTLFEKYIPLALAILVFLLFAFMYITIVANSTDKKLAFVLKEGIVSQRNINKDFVTGYRGHLLLATAISILAVDFNFYPDRFAKTETYGWSIMDAGVGSFIILQGLCSTHGKNFVGNHSLKKVFMSSVPIFMVGIIRLVTTTAVGYHKVVPEYGVHWNFFFTFALTKMICYSALCITKLPSGLLALITISIHQLLLSKYGMAALIISDIRTNLFEANKEGICSLMGFITLYFWGVQLGQVVWKQGHKISDYIWQFVKMCLIGIVAWKCMYFLNETVQPASRRMANLTYCVWMVALTTLQLALHLLQEIIITVLSKILKNNYYESLLWKSLNSNALFYFLLSNVLTGLVNISMNPAKASDLQAFIIMSVYLMTLTVSSVISYTYSFKLKFW</sequence>
<dbReference type="Proteomes" id="UP001054837">
    <property type="component" value="Unassembled WGS sequence"/>
</dbReference>
<comment type="function">
    <text evidence="5">A acetyltransferase, which acetylates the inositol ring of phosphatidylinositol during biosynthesis of GPI-anchor.</text>
</comment>
<dbReference type="InterPro" id="IPR009447">
    <property type="entry name" value="PIGW/GWT1"/>
</dbReference>
<comment type="caution">
    <text evidence="6">The sequence shown here is derived from an EMBL/GenBank/DDBJ whole genome shotgun (WGS) entry which is preliminary data.</text>
</comment>
<evidence type="ECO:0000256" key="5">
    <source>
        <dbReference type="RuleBase" id="RU280819"/>
    </source>
</evidence>
<feature type="transmembrane region" description="Helical" evidence="5">
    <location>
        <begin position="41"/>
        <end position="59"/>
    </location>
</feature>
<dbReference type="Pfam" id="PF06423">
    <property type="entry name" value="GWT1"/>
    <property type="match status" value="1"/>
</dbReference>
<accession>A0AAV4QYC8</accession>
<feature type="transmembrane region" description="Helical" evidence="5">
    <location>
        <begin position="174"/>
        <end position="195"/>
    </location>
</feature>
<dbReference type="GO" id="GO:0006506">
    <property type="term" value="P:GPI anchor biosynthetic process"/>
    <property type="evidence" value="ECO:0007669"/>
    <property type="project" value="UniProtKB-KW"/>
</dbReference>
<keyword evidence="7" id="KW-1185">Reference proteome</keyword>
<evidence type="ECO:0000256" key="3">
    <source>
        <dbReference type="ARBA" id="ARBA00022989"/>
    </source>
</evidence>
<comment type="pathway">
    <text evidence="5">Glycolipid biosynthesis; glycosylphosphatidylinositol-anchor biosynthesis.</text>
</comment>
<dbReference type="PANTHER" id="PTHR20661:SF0">
    <property type="entry name" value="PHOSPHATIDYLINOSITOL-GLYCAN BIOSYNTHESIS CLASS W PROTEIN"/>
    <property type="match status" value="1"/>
</dbReference>
<reference evidence="6 7" key="1">
    <citation type="submission" date="2021-06" db="EMBL/GenBank/DDBJ databases">
        <title>Caerostris darwini draft genome.</title>
        <authorList>
            <person name="Kono N."/>
            <person name="Arakawa K."/>
        </authorList>
    </citation>
    <scope>NUCLEOTIDE SEQUENCE [LARGE SCALE GENOMIC DNA]</scope>
</reference>
<feature type="transmembrane region" description="Helical" evidence="5">
    <location>
        <begin position="207"/>
        <end position="229"/>
    </location>
</feature>
<keyword evidence="4 5" id="KW-0472">Membrane</keyword>
<dbReference type="PANTHER" id="PTHR20661">
    <property type="entry name" value="PHOSPHATIDYLINOSITOL-GLYCAN BIOSYNTHESIS CLASS W PROTEIN"/>
    <property type="match status" value="1"/>
</dbReference>
<dbReference type="GO" id="GO:0005789">
    <property type="term" value="C:endoplasmic reticulum membrane"/>
    <property type="evidence" value="ECO:0007669"/>
    <property type="project" value="UniProtKB-SubCell"/>
</dbReference>